<evidence type="ECO:0000259" key="1">
    <source>
        <dbReference type="Pfam" id="PF03205"/>
    </source>
</evidence>
<proteinExistence type="predicted"/>
<accession>A0A235BC81</accession>
<evidence type="ECO:0000313" key="3">
    <source>
        <dbReference type="Proteomes" id="UP000215459"/>
    </source>
</evidence>
<reference evidence="2 3" key="1">
    <citation type="submission" date="2017-07" db="EMBL/GenBank/DDBJ databases">
        <title>The genome sequence of Paludifilum halophilum highlights mechanisms for microbial adaptation to high salt environemnts.</title>
        <authorList>
            <person name="Belbahri L."/>
        </authorList>
    </citation>
    <scope>NUCLEOTIDE SEQUENCE [LARGE SCALE GENOMIC DNA]</scope>
    <source>
        <strain evidence="2 3">DSM 102817</strain>
    </source>
</reference>
<feature type="domain" description="Molybdopterin-guanine dinucleotide biosynthesis protein B (MobB)" evidence="1">
    <location>
        <begin position="9"/>
        <end position="135"/>
    </location>
</feature>
<sequence>MADGTLPPVVQFVGFSGVGKTTLIAGVIAQLSTRGLEVGTIKHHSKSLEMDQPGKDTWRHRESGARIVSITAENQSAVIYREPATLEQLLTHYQGMDGVLVEGYKKKPYPKLVLIRESAEWPLLRELSNIRAVVSRDRIEGIGYTCYHHEDVKGVACEVFRLFSDSPSL</sequence>
<gene>
    <name evidence="2" type="primary">mobB</name>
    <name evidence="2" type="ORF">CHM34_02655</name>
</gene>
<comment type="caution">
    <text evidence="2">The sequence shown here is derived from an EMBL/GenBank/DDBJ whole genome shotgun (WGS) entry which is preliminary data.</text>
</comment>
<dbReference type="PANTHER" id="PTHR40072:SF1">
    <property type="entry name" value="MOLYBDOPTERIN-GUANINE DINUCLEOTIDE BIOSYNTHESIS ADAPTER PROTEIN"/>
    <property type="match status" value="1"/>
</dbReference>
<protein>
    <submittedName>
        <fullName evidence="2">Molybdopterin-guanine dinucleotide biosynthesis protein B</fullName>
    </submittedName>
</protein>
<dbReference type="RefSeq" id="WP_094262996.1">
    <property type="nucleotide sequence ID" value="NZ_NOWF01000001.1"/>
</dbReference>
<dbReference type="AlphaFoldDB" id="A0A235BC81"/>
<organism evidence="2 3">
    <name type="scientific">Paludifilum halophilum</name>
    <dbReference type="NCBI Taxonomy" id="1642702"/>
    <lineage>
        <taxon>Bacteria</taxon>
        <taxon>Bacillati</taxon>
        <taxon>Bacillota</taxon>
        <taxon>Bacilli</taxon>
        <taxon>Bacillales</taxon>
        <taxon>Thermoactinomycetaceae</taxon>
        <taxon>Paludifilum</taxon>
    </lineage>
</organism>
<dbReference type="Proteomes" id="UP000215459">
    <property type="component" value="Unassembled WGS sequence"/>
</dbReference>
<dbReference type="SUPFAM" id="SSF52540">
    <property type="entry name" value="P-loop containing nucleoside triphosphate hydrolases"/>
    <property type="match status" value="1"/>
</dbReference>
<dbReference type="CDD" id="cd03116">
    <property type="entry name" value="MobB"/>
    <property type="match status" value="1"/>
</dbReference>
<dbReference type="InterPro" id="IPR052539">
    <property type="entry name" value="MGD_biosynthesis_adapter"/>
</dbReference>
<dbReference type="NCBIfam" id="TIGR00176">
    <property type="entry name" value="mobB"/>
    <property type="match status" value="1"/>
</dbReference>
<dbReference type="OrthoDB" id="9786803at2"/>
<dbReference type="EMBL" id="NOWF01000001">
    <property type="protein sequence ID" value="OYD09894.1"/>
    <property type="molecule type" value="Genomic_DNA"/>
</dbReference>
<dbReference type="InterPro" id="IPR004435">
    <property type="entry name" value="MobB_dom"/>
</dbReference>
<dbReference type="Gene3D" id="3.40.50.300">
    <property type="entry name" value="P-loop containing nucleotide triphosphate hydrolases"/>
    <property type="match status" value="1"/>
</dbReference>
<evidence type="ECO:0000313" key="2">
    <source>
        <dbReference type="EMBL" id="OYD09894.1"/>
    </source>
</evidence>
<dbReference type="GO" id="GO:0005525">
    <property type="term" value="F:GTP binding"/>
    <property type="evidence" value="ECO:0007669"/>
    <property type="project" value="InterPro"/>
</dbReference>
<keyword evidence="3" id="KW-1185">Reference proteome</keyword>
<dbReference type="GO" id="GO:0006777">
    <property type="term" value="P:Mo-molybdopterin cofactor biosynthetic process"/>
    <property type="evidence" value="ECO:0007669"/>
    <property type="project" value="InterPro"/>
</dbReference>
<dbReference type="Pfam" id="PF03205">
    <property type="entry name" value="MobB"/>
    <property type="match status" value="1"/>
</dbReference>
<name>A0A235BC81_9BACL</name>
<dbReference type="InterPro" id="IPR027417">
    <property type="entry name" value="P-loop_NTPase"/>
</dbReference>
<dbReference type="PANTHER" id="PTHR40072">
    <property type="entry name" value="MOLYBDOPTERIN-GUANINE DINUCLEOTIDE BIOSYNTHESIS ADAPTER PROTEIN-RELATED"/>
    <property type="match status" value="1"/>
</dbReference>